<sequence>MEPTSNNVILLPATIAHYERELTKYLEAERYEEAVRLLQFLSSCEGGGPAKEEEWLALLSWLQTMFPETGFAGAESSGTDSAEDAEDEEQFVRQYVANRSGGDRSYGLQLIELLRASASPERQLMALEQLTFTDTEEGDAVILDWLAETEAHPMVQFKALQTLKKRGVKGAARFPKLGAVHSVDIEETPGSLDEFPEPVRDIISRVEEISDIGLPDFPYFARQTWLEFLAYSYGTELYKTIVRADKEGAVDAWAAALHRLLLETVFGEADTAELAELYGITAVLQTHWDEAYKELKRFSRIMLPVLPGRY</sequence>
<accession>A0ABV6DJ65</accession>
<keyword evidence="2" id="KW-1185">Reference proteome</keyword>
<evidence type="ECO:0000313" key="2">
    <source>
        <dbReference type="Proteomes" id="UP001589776"/>
    </source>
</evidence>
<name>A0ABV6DJ65_9BACL</name>
<organism evidence="1 2">
    <name type="scientific">Paenibacillus chartarius</name>
    <dbReference type="NCBI Taxonomy" id="747481"/>
    <lineage>
        <taxon>Bacteria</taxon>
        <taxon>Bacillati</taxon>
        <taxon>Bacillota</taxon>
        <taxon>Bacilli</taxon>
        <taxon>Bacillales</taxon>
        <taxon>Paenibacillaceae</taxon>
        <taxon>Paenibacillus</taxon>
    </lineage>
</organism>
<reference evidence="1 2" key="1">
    <citation type="submission" date="2024-09" db="EMBL/GenBank/DDBJ databases">
        <authorList>
            <person name="Sun Q."/>
            <person name="Mori K."/>
        </authorList>
    </citation>
    <scope>NUCLEOTIDE SEQUENCE [LARGE SCALE GENOMIC DNA]</scope>
    <source>
        <strain evidence="1 2">CCM 7759</strain>
    </source>
</reference>
<dbReference type="Proteomes" id="UP001589776">
    <property type="component" value="Unassembled WGS sequence"/>
</dbReference>
<dbReference type="RefSeq" id="WP_377469843.1">
    <property type="nucleotide sequence ID" value="NZ_JBHLWN010000031.1"/>
</dbReference>
<gene>
    <name evidence="1" type="ORF">ACFFK0_09210</name>
</gene>
<protein>
    <recommendedName>
        <fullName evidence="3">HEAT repeat domain-containing protein</fullName>
    </recommendedName>
</protein>
<evidence type="ECO:0008006" key="3">
    <source>
        <dbReference type="Google" id="ProtNLM"/>
    </source>
</evidence>
<proteinExistence type="predicted"/>
<comment type="caution">
    <text evidence="1">The sequence shown here is derived from an EMBL/GenBank/DDBJ whole genome shotgun (WGS) entry which is preliminary data.</text>
</comment>
<evidence type="ECO:0000313" key="1">
    <source>
        <dbReference type="EMBL" id="MFC0212642.1"/>
    </source>
</evidence>
<dbReference type="EMBL" id="JBHLWN010000031">
    <property type="protein sequence ID" value="MFC0212642.1"/>
    <property type="molecule type" value="Genomic_DNA"/>
</dbReference>